<dbReference type="Gene3D" id="3.10.180.10">
    <property type="entry name" value="2,3-Dihydroxybiphenyl 1,2-Dioxygenase, domain 1"/>
    <property type="match status" value="1"/>
</dbReference>
<feature type="domain" description="Glyoxalase-like" evidence="1">
    <location>
        <begin position="4"/>
        <end position="160"/>
    </location>
</feature>
<evidence type="ECO:0000259" key="1">
    <source>
        <dbReference type="Pfam" id="PF13468"/>
    </source>
</evidence>
<dbReference type="EMBL" id="JAKZEU010000005">
    <property type="protein sequence ID" value="MCQ0971551.1"/>
    <property type="molecule type" value="Genomic_DNA"/>
</dbReference>
<evidence type="ECO:0000313" key="3">
    <source>
        <dbReference type="Proteomes" id="UP001203945"/>
    </source>
</evidence>
<dbReference type="Pfam" id="PF13468">
    <property type="entry name" value="Glyoxalase_3"/>
    <property type="match status" value="1"/>
</dbReference>
<dbReference type="RefSeq" id="WP_255330561.1">
    <property type="nucleotide sequence ID" value="NZ_JAKZEU010000005.1"/>
</dbReference>
<accession>A0ABT1MXE9</accession>
<dbReference type="InterPro" id="IPR029068">
    <property type="entry name" value="Glyas_Bleomycin-R_OHBP_Dase"/>
</dbReference>
<organism evidence="2 3">
    <name type="scientific">Paracoccus albicereus</name>
    <dbReference type="NCBI Taxonomy" id="2922394"/>
    <lineage>
        <taxon>Bacteria</taxon>
        <taxon>Pseudomonadati</taxon>
        <taxon>Pseudomonadota</taxon>
        <taxon>Alphaproteobacteria</taxon>
        <taxon>Rhodobacterales</taxon>
        <taxon>Paracoccaceae</taxon>
        <taxon>Paracoccus</taxon>
    </lineage>
</organism>
<gene>
    <name evidence="2" type="ORF">MLD63_14090</name>
</gene>
<dbReference type="SUPFAM" id="SSF54593">
    <property type="entry name" value="Glyoxalase/Bleomycin resistance protein/Dihydroxybiphenyl dioxygenase"/>
    <property type="match status" value="1"/>
</dbReference>
<evidence type="ECO:0000313" key="2">
    <source>
        <dbReference type="EMBL" id="MCQ0971551.1"/>
    </source>
</evidence>
<reference evidence="2 3" key="1">
    <citation type="submission" date="2022-03" db="EMBL/GenBank/DDBJ databases">
        <authorList>
            <person name="He Y."/>
        </authorList>
    </citation>
    <scope>NUCLEOTIDE SEQUENCE [LARGE SCALE GENOMIC DNA]</scope>
    <source>
        <strain evidence="2 3">TK19116</strain>
    </source>
</reference>
<sequence>MRRLDHIVVACEDLDKGAACLGKTLGRSLDSGGSHPVMGTHNRLLNLGRGSYLELIAIDPTMPAPHRPRWFTLDSFEGAPRLVGWAARDSAFVAPQGTTVTEMKRGDLHWQITLPDGAQMPGEGTHPLLIRWIGGGHPCDTLPDRGFRLKRLDLQTPGPAARSIGDPRIRTRYGPTRLKAMIHTPDGRDVWL</sequence>
<dbReference type="InterPro" id="IPR025870">
    <property type="entry name" value="Glyoxalase-like_dom"/>
</dbReference>
<keyword evidence="3" id="KW-1185">Reference proteome</keyword>
<name>A0ABT1MXE9_9RHOB</name>
<protein>
    <submittedName>
        <fullName evidence="2">VOC family protein</fullName>
    </submittedName>
</protein>
<dbReference type="Proteomes" id="UP001203945">
    <property type="component" value="Unassembled WGS sequence"/>
</dbReference>
<comment type="caution">
    <text evidence="2">The sequence shown here is derived from an EMBL/GenBank/DDBJ whole genome shotgun (WGS) entry which is preliminary data.</text>
</comment>
<proteinExistence type="predicted"/>